<accession>E2AVJ5</accession>
<dbReference type="SUPFAM" id="SSF53850">
    <property type="entry name" value="Periplasmic binding protein-like II"/>
    <property type="match status" value="1"/>
</dbReference>
<dbReference type="EMBL" id="GL443122">
    <property type="protein sequence ID" value="EFN62546.1"/>
    <property type="molecule type" value="Genomic_DNA"/>
</dbReference>
<dbReference type="InterPro" id="IPR001156">
    <property type="entry name" value="Transferrin-like_dom"/>
</dbReference>
<proteinExistence type="predicted"/>
<dbReference type="AlphaFoldDB" id="E2AVJ5"/>
<evidence type="ECO:0000259" key="2">
    <source>
        <dbReference type="PROSITE" id="PS51408"/>
    </source>
</evidence>
<keyword evidence="4" id="KW-1185">Reference proteome</keyword>
<evidence type="ECO:0000313" key="4">
    <source>
        <dbReference type="Proteomes" id="UP000000311"/>
    </source>
</evidence>
<dbReference type="Pfam" id="PF00405">
    <property type="entry name" value="Transferrin"/>
    <property type="match status" value="1"/>
</dbReference>
<organism evidence="4">
    <name type="scientific">Camponotus floridanus</name>
    <name type="common">Florida carpenter ant</name>
    <dbReference type="NCBI Taxonomy" id="104421"/>
    <lineage>
        <taxon>Eukaryota</taxon>
        <taxon>Metazoa</taxon>
        <taxon>Ecdysozoa</taxon>
        <taxon>Arthropoda</taxon>
        <taxon>Hexapoda</taxon>
        <taxon>Insecta</taxon>
        <taxon>Pterygota</taxon>
        <taxon>Neoptera</taxon>
        <taxon>Endopterygota</taxon>
        <taxon>Hymenoptera</taxon>
        <taxon>Apocrita</taxon>
        <taxon>Aculeata</taxon>
        <taxon>Formicoidea</taxon>
        <taxon>Formicidae</taxon>
        <taxon>Formicinae</taxon>
        <taxon>Camponotus</taxon>
    </lineage>
</organism>
<protein>
    <submittedName>
        <fullName evidence="3">Transferrin</fullName>
    </submittedName>
</protein>
<evidence type="ECO:0000313" key="3">
    <source>
        <dbReference type="EMBL" id="EFN62546.1"/>
    </source>
</evidence>
<sequence length="124" mass="13828">MLHRFTVLAIFAVAAVSATSPPRVYNEKDGAGKREDYVLLCPNGGPFQAPINEWERCNLGLEPPQIIVSSAEKGPNALEELKHGILAASTLYSKQPDLLRLFGAWDDKRNILFKVRRLSFSLFD</sequence>
<dbReference type="PROSITE" id="PS51408">
    <property type="entry name" value="TRANSFERRIN_LIKE_4"/>
    <property type="match status" value="1"/>
</dbReference>
<name>E2AVJ5_CAMFO</name>
<keyword evidence="1" id="KW-0732">Signal</keyword>
<feature type="domain" description="Transferrin-like" evidence="2">
    <location>
        <begin position="1"/>
        <end position="124"/>
    </location>
</feature>
<evidence type="ECO:0000256" key="1">
    <source>
        <dbReference type="SAM" id="SignalP"/>
    </source>
</evidence>
<dbReference type="OrthoDB" id="5914301at2759"/>
<dbReference type="InParanoid" id="E2AVJ5"/>
<feature type="chain" id="PRO_5003157580" evidence="1">
    <location>
        <begin position="19"/>
        <end position="124"/>
    </location>
</feature>
<reference evidence="3 4" key="1">
    <citation type="journal article" date="2010" name="Science">
        <title>Genomic comparison of the ants Camponotus floridanus and Harpegnathos saltator.</title>
        <authorList>
            <person name="Bonasio R."/>
            <person name="Zhang G."/>
            <person name="Ye C."/>
            <person name="Mutti N.S."/>
            <person name="Fang X."/>
            <person name="Qin N."/>
            <person name="Donahue G."/>
            <person name="Yang P."/>
            <person name="Li Q."/>
            <person name="Li C."/>
            <person name="Zhang P."/>
            <person name="Huang Z."/>
            <person name="Berger S.L."/>
            <person name="Reinberg D."/>
            <person name="Wang J."/>
            <person name="Liebig J."/>
        </authorList>
    </citation>
    <scope>NUCLEOTIDE SEQUENCE [LARGE SCALE GENOMIC DNA]</scope>
    <source>
        <strain evidence="4">C129</strain>
    </source>
</reference>
<gene>
    <name evidence="3" type="ORF">EAG_13861</name>
</gene>
<feature type="signal peptide" evidence="1">
    <location>
        <begin position="1"/>
        <end position="18"/>
    </location>
</feature>
<dbReference type="Gene3D" id="3.40.190.10">
    <property type="entry name" value="Periplasmic binding protein-like II"/>
    <property type="match status" value="2"/>
</dbReference>
<dbReference type="Proteomes" id="UP000000311">
    <property type="component" value="Unassembled WGS sequence"/>
</dbReference>